<dbReference type="SUPFAM" id="SSF53474">
    <property type="entry name" value="alpha/beta-Hydrolases"/>
    <property type="match status" value="1"/>
</dbReference>
<evidence type="ECO:0000313" key="1">
    <source>
        <dbReference type="EMBL" id="TBO41574.1"/>
    </source>
</evidence>
<dbReference type="EMBL" id="SIXF01000012">
    <property type="protein sequence ID" value="TBO41574.1"/>
    <property type="molecule type" value="Genomic_DNA"/>
</dbReference>
<dbReference type="Pfam" id="PF06821">
    <property type="entry name" value="Ser_hydrolase"/>
    <property type="match status" value="1"/>
</dbReference>
<dbReference type="InterPro" id="IPR029058">
    <property type="entry name" value="AB_hydrolase_fold"/>
</dbReference>
<keyword evidence="2" id="KW-1185">Reference proteome</keyword>
<accession>A0A4V2JGQ9</accession>
<protein>
    <submittedName>
        <fullName evidence="1">Alpha/beta hydrolase</fullName>
    </submittedName>
</protein>
<comment type="caution">
    <text evidence="1">The sequence shown here is derived from an EMBL/GenBank/DDBJ whole genome shotgun (WGS) entry which is preliminary data.</text>
</comment>
<dbReference type="RefSeq" id="WP_131030572.1">
    <property type="nucleotide sequence ID" value="NZ_SIXF01000012.1"/>
</dbReference>
<proteinExistence type="predicted"/>
<dbReference type="AlphaFoldDB" id="A0A4V2JGQ9"/>
<dbReference type="GO" id="GO:0016787">
    <property type="term" value="F:hydrolase activity"/>
    <property type="evidence" value="ECO:0007669"/>
    <property type="project" value="UniProtKB-KW"/>
</dbReference>
<dbReference type="Gene3D" id="3.40.50.1820">
    <property type="entry name" value="alpha/beta hydrolase"/>
    <property type="match status" value="1"/>
</dbReference>
<organism evidence="1 2">
    <name type="scientific">Pedobacter kyonggii</name>
    <dbReference type="NCBI Taxonomy" id="1926871"/>
    <lineage>
        <taxon>Bacteria</taxon>
        <taxon>Pseudomonadati</taxon>
        <taxon>Bacteroidota</taxon>
        <taxon>Sphingobacteriia</taxon>
        <taxon>Sphingobacteriales</taxon>
        <taxon>Sphingobacteriaceae</taxon>
        <taxon>Pedobacter</taxon>
    </lineage>
</organism>
<sequence>MTYYFIVPGLGNSGPDHWQTHFEKSGDHFIRINQREWNTPASKDWIETIDQAIADYNLADVILIGHSLGCTAIANWAKQYQKKIKGALLVAPSDLEAPRYTFSTVGFDHVPLDKINFKTIVVASSNDEWVTIKRAEFFAENWGSEFINIGNAGHINADAGFGEWPKGLEILKTLG</sequence>
<name>A0A4V2JGQ9_9SPHI</name>
<dbReference type="Proteomes" id="UP000291819">
    <property type="component" value="Unassembled WGS sequence"/>
</dbReference>
<evidence type="ECO:0000313" key="2">
    <source>
        <dbReference type="Proteomes" id="UP000291819"/>
    </source>
</evidence>
<dbReference type="OrthoDB" id="9804993at2"/>
<gene>
    <name evidence="1" type="ORF">EYS08_13650</name>
</gene>
<keyword evidence="1" id="KW-0378">Hydrolase</keyword>
<dbReference type="InterPro" id="IPR010662">
    <property type="entry name" value="RBBP9/YdeN"/>
</dbReference>
<reference evidence="1 2" key="1">
    <citation type="submission" date="2019-02" db="EMBL/GenBank/DDBJ databases">
        <title>Pedobacter kyonggii whole genome sequence analysis.</title>
        <authorList>
            <person name="Dahal R.H."/>
        </authorList>
    </citation>
    <scope>NUCLEOTIDE SEQUENCE [LARGE SCALE GENOMIC DNA]</scope>
    <source>
        <strain evidence="1 2">K-4-11-1</strain>
    </source>
</reference>